<keyword evidence="4" id="KW-1185">Reference proteome</keyword>
<reference evidence="3 4" key="1">
    <citation type="submission" date="2024-07" db="EMBL/GenBank/DDBJ databases">
        <title>Section-level genome sequencing and comparative genomics of Aspergillus sections Usti and Cavernicolus.</title>
        <authorList>
            <consortium name="Lawrence Berkeley National Laboratory"/>
            <person name="Nybo J.L."/>
            <person name="Vesth T.C."/>
            <person name="Theobald S."/>
            <person name="Frisvad J.C."/>
            <person name="Larsen T.O."/>
            <person name="Kjaerboelling I."/>
            <person name="Rothschild-Mancinelli K."/>
            <person name="Lyhne E.K."/>
            <person name="Kogle M.E."/>
            <person name="Barry K."/>
            <person name="Clum A."/>
            <person name="Na H."/>
            <person name="Ledsgaard L."/>
            <person name="Lin J."/>
            <person name="Lipzen A."/>
            <person name="Kuo A."/>
            <person name="Riley R."/>
            <person name="Mondo S."/>
            <person name="LaButti K."/>
            <person name="Haridas S."/>
            <person name="Pangalinan J."/>
            <person name="Salamov A.A."/>
            <person name="Simmons B.A."/>
            <person name="Magnuson J.K."/>
            <person name="Chen J."/>
            <person name="Drula E."/>
            <person name="Henrissat B."/>
            <person name="Wiebenga A."/>
            <person name="Lubbers R.J."/>
            <person name="Gomes A.C."/>
            <person name="Makela M.R."/>
            <person name="Stajich J."/>
            <person name="Grigoriev I.V."/>
            <person name="Mortensen U.H."/>
            <person name="De vries R.P."/>
            <person name="Baker S.E."/>
            <person name="Andersen M.R."/>
        </authorList>
    </citation>
    <scope>NUCLEOTIDE SEQUENCE [LARGE SCALE GENOMIC DNA]</scope>
    <source>
        <strain evidence="3 4">CBS 600.67</strain>
    </source>
</reference>
<gene>
    <name evidence="3" type="ORF">BDW59DRAFT_160889</name>
</gene>
<dbReference type="Pfam" id="PF01926">
    <property type="entry name" value="MMR_HSR1"/>
    <property type="match status" value="1"/>
</dbReference>
<feature type="domain" description="G" evidence="2">
    <location>
        <begin position="35"/>
        <end position="114"/>
    </location>
</feature>
<sequence>MDILNATLQQLTDQAQRLSAVTGIVKHSSHDRFFLVLGKTGSGKSTFVARCTGKDVKIGHGLYSCTLSIDTYSYTVPNPHNRHASRRIHLIDCPGFNDTNRSDIETLGILASYLGASYANSVRIDGIIMLHPITDNRIGGSSMRNINMMKKMCGWASYENLAVATMMWPQAGVHDMAALEQREAELFTDQRFLGDLVTKGAAIFRHNESGRRDVNEETSSARRIIAHLIAKSDTNSTPKVLRLQREIIDEGKTLGETAAGIAVARDLYAARKEHERQLRDLETELKAKMVKAEEEKKALQVSMQEMHEKEEKAWMEKIEALDQQFCAKIAQKEEELEELGESIREIRQDAMISRQSVESEKEFAEHEEIISNTRREVVEARDAHGKLKAQAGNIANGAANGIAAGIATSVMTGVLAGTFLCTVM</sequence>
<proteinExistence type="predicted"/>
<evidence type="ECO:0000313" key="4">
    <source>
        <dbReference type="Proteomes" id="UP001610335"/>
    </source>
</evidence>
<dbReference type="SUPFAM" id="SSF52540">
    <property type="entry name" value="P-loop containing nucleoside triphosphate hydrolases"/>
    <property type="match status" value="1"/>
</dbReference>
<protein>
    <recommendedName>
        <fullName evidence="2">G domain-containing protein</fullName>
    </recommendedName>
</protein>
<accession>A0ABR4IG26</accession>
<organism evidence="3 4">
    <name type="scientific">Aspergillus cavernicola</name>
    <dbReference type="NCBI Taxonomy" id="176166"/>
    <lineage>
        <taxon>Eukaryota</taxon>
        <taxon>Fungi</taxon>
        <taxon>Dikarya</taxon>
        <taxon>Ascomycota</taxon>
        <taxon>Pezizomycotina</taxon>
        <taxon>Eurotiomycetes</taxon>
        <taxon>Eurotiomycetidae</taxon>
        <taxon>Eurotiales</taxon>
        <taxon>Aspergillaceae</taxon>
        <taxon>Aspergillus</taxon>
        <taxon>Aspergillus subgen. Nidulantes</taxon>
    </lineage>
</organism>
<evidence type="ECO:0000259" key="2">
    <source>
        <dbReference type="Pfam" id="PF01926"/>
    </source>
</evidence>
<dbReference type="CDD" id="cd00882">
    <property type="entry name" value="Ras_like_GTPase"/>
    <property type="match status" value="1"/>
</dbReference>
<name>A0ABR4IG26_9EURO</name>
<evidence type="ECO:0000313" key="3">
    <source>
        <dbReference type="EMBL" id="KAL2826698.1"/>
    </source>
</evidence>
<feature type="coiled-coil region" evidence="1">
    <location>
        <begin position="264"/>
        <end position="349"/>
    </location>
</feature>
<evidence type="ECO:0000256" key="1">
    <source>
        <dbReference type="SAM" id="Coils"/>
    </source>
</evidence>
<keyword evidence="1" id="KW-0175">Coiled coil</keyword>
<dbReference type="Gene3D" id="3.40.50.300">
    <property type="entry name" value="P-loop containing nucleotide triphosphate hydrolases"/>
    <property type="match status" value="1"/>
</dbReference>
<dbReference type="InterPro" id="IPR027417">
    <property type="entry name" value="P-loop_NTPase"/>
</dbReference>
<dbReference type="InterPro" id="IPR006073">
    <property type="entry name" value="GTP-bd"/>
</dbReference>
<dbReference type="Proteomes" id="UP001610335">
    <property type="component" value="Unassembled WGS sequence"/>
</dbReference>
<dbReference type="EMBL" id="JBFXLS010000029">
    <property type="protein sequence ID" value="KAL2826698.1"/>
    <property type="molecule type" value="Genomic_DNA"/>
</dbReference>
<comment type="caution">
    <text evidence="3">The sequence shown here is derived from an EMBL/GenBank/DDBJ whole genome shotgun (WGS) entry which is preliminary data.</text>
</comment>